<proteinExistence type="inferred from homology"/>
<dbReference type="SUPFAM" id="SSF89796">
    <property type="entry name" value="CoA-transferase family III (CaiB/BaiF)"/>
    <property type="match status" value="2"/>
</dbReference>
<reference evidence="4 5" key="1">
    <citation type="journal article" date="2013" name="BMC Genomics">
        <title>Reconstruction of the lipid metabolism for the microalga Monoraphidium neglectum from its genome sequence reveals characteristics suitable for biofuel production.</title>
        <authorList>
            <person name="Bogen C."/>
            <person name="Al-Dilaimi A."/>
            <person name="Albersmeier A."/>
            <person name="Wichmann J."/>
            <person name="Grundmann M."/>
            <person name="Rupp O."/>
            <person name="Lauersen K.J."/>
            <person name="Blifernez-Klassen O."/>
            <person name="Kalinowski J."/>
            <person name="Goesmann A."/>
            <person name="Mussgnug J.H."/>
            <person name="Kruse O."/>
        </authorList>
    </citation>
    <scope>NUCLEOTIDE SEQUENCE [LARGE SCALE GENOMIC DNA]</scope>
    <source>
        <strain evidence="4 5">SAG 48.87</strain>
    </source>
</reference>
<evidence type="ECO:0000256" key="3">
    <source>
        <dbReference type="SAM" id="MobiDB-lite"/>
    </source>
</evidence>
<evidence type="ECO:0000313" key="4">
    <source>
        <dbReference type="EMBL" id="KIZ03021.1"/>
    </source>
</evidence>
<dbReference type="KEGG" id="mng:MNEG_4941"/>
<comment type="similarity">
    <text evidence="1">Belongs to the CoA-transferase III family.</text>
</comment>
<keyword evidence="2 4" id="KW-0808">Transferase</keyword>
<dbReference type="OrthoDB" id="5863171at2759"/>
<dbReference type="PANTHER" id="PTHR48228">
    <property type="entry name" value="SUCCINYL-COA--D-CITRAMALATE COA-TRANSFERASE"/>
    <property type="match status" value="1"/>
</dbReference>
<keyword evidence="5" id="KW-1185">Reference proteome</keyword>
<dbReference type="EMBL" id="KK100930">
    <property type="protein sequence ID" value="KIZ03021.1"/>
    <property type="molecule type" value="Genomic_DNA"/>
</dbReference>
<dbReference type="InterPro" id="IPR003673">
    <property type="entry name" value="CoA-Trfase_fam_III"/>
</dbReference>
<dbReference type="Gene3D" id="3.30.1540.10">
    <property type="entry name" value="formyl-coa transferase, domain 3"/>
    <property type="match status" value="1"/>
</dbReference>
<feature type="region of interest" description="Disordered" evidence="3">
    <location>
        <begin position="306"/>
        <end position="328"/>
    </location>
</feature>
<evidence type="ECO:0000313" key="5">
    <source>
        <dbReference type="Proteomes" id="UP000054498"/>
    </source>
</evidence>
<dbReference type="PANTHER" id="PTHR48228:SF6">
    <property type="entry name" value="L-CARNITINE COA-TRANSFERASE"/>
    <property type="match status" value="1"/>
</dbReference>
<protein>
    <submittedName>
        <fullName evidence="4">L-carnitine dehydratase/bile acid-inducible protein F</fullName>
        <ecNumber evidence="4">2.8.3.16</ecNumber>
    </submittedName>
</protein>
<evidence type="ECO:0000256" key="1">
    <source>
        <dbReference type="ARBA" id="ARBA00008383"/>
    </source>
</evidence>
<dbReference type="Pfam" id="PF02515">
    <property type="entry name" value="CoA_transf_3"/>
    <property type="match status" value="2"/>
</dbReference>
<accession>A0A0D2NC63</accession>
<dbReference type="STRING" id="145388.A0A0D2NC63"/>
<dbReference type="GO" id="GO:0033608">
    <property type="term" value="F:formyl-CoA transferase activity"/>
    <property type="evidence" value="ECO:0007669"/>
    <property type="project" value="UniProtKB-EC"/>
</dbReference>
<organism evidence="4 5">
    <name type="scientific">Monoraphidium neglectum</name>
    <dbReference type="NCBI Taxonomy" id="145388"/>
    <lineage>
        <taxon>Eukaryota</taxon>
        <taxon>Viridiplantae</taxon>
        <taxon>Chlorophyta</taxon>
        <taxon>core chlorophytes</taxon>
        <taxon>Chlorophyceae</taxon>
        <taxon>CS clade</taxon>
        <taxon>Sphaeropleales</taxon>
        <taxon>Selenastraceae</taxon>
        <taxon>Monoraphidium</taxon>
    </lineage>
</organism>
<dbReference type="RefSeq" id="XP_013902040.1">
    <property type="nucleotide sequence ID" value="XM_014046586.1"/>
</dbReference>
<sequence length="390" mass="41320">MAPGNFCGAVLGYFGADVIKVEPPKGDPIRSLRILDASGESLWWRCHGRNKRCVAIDLHKSEGQDLVRRLANKSDVLIENFRPGVMEKWGLAPKDLKPELVYTRIRPPVRPNISLGDTLAGLHGAFGAVMALLHRQRIGGSEGGGGGQVVDASISESIFNMLESCVTEATAAGHNRPPSGSTISGVVPSGTFSTKEGRFVVIGGNGDSVYSRLMTAIGRPEMTAASERYSTNPKRVEAEAEIMGAITEWASQHTLEEVLDAMRAARVPAGPILRPIDLLSEPQFVERGMFQRAAPPRPRVQRTAVAAGGGDAASERGGAADADQAASASTAAARNEELVMPAILPVMQGTPGATRWAGASLGHHTEEVLAGELGLGDDDIRRLRSLEVIA</sequence>
<dbReference type="Gene3D" id="3.40.50.10540">
    <property type="entry name" value="Crotonobetainyl-coa:carnitine coa-transferase, domain 1"/>
    <property type="match status" value="2"/>
</dbReference>
<evidence type="ECO:0000256" key="2">
    <source>
        <dbReference type="ARBA" id="ARBA00022679"/>
    </source>
</evidence>
<gene>
    <name evidence="4" type="ORF">MNEG_4941</name>
</gene>
<dbReference type="Proteomes" id="UP000054498">
    <property type="component" value="Unassembled WGS sequence"/>
</dbReference>
<name>A0A0D2NC63_9CHLO</name>
<dbReference type="GeneID" id="25737818"/>
<dbReference type="InterPro" id="IPR023606">
    <property type="entry name" value="CoA-Trfase_III_dom_1_sf"/>
</dbReference>
<dbReference type="InterPro" id="IPR050509">
    <property type="entry name" value="CoA-transferase_III"/>
</dbReference>
<dbReference type="EC" id="2.8.3.16" evidence="4"/>
<feature type="compositionally biased region" description="Low complexity" evidence="3">
    <location>
        <begin position="319"/>
        <end position="328"/>
    </location>
</feature>
<dbReference type="AlphaFoldDB" id="A0A0D2NC63"/>
<dbReference type="InterPro" id="IPR044855">
    <property type="entry name" value="CoA-Trfase_III_dom3_sf"/>
</dbReference>